<proteinExistence type="predicted"/>
<keyword evidence="8" id="KW-0833">Ubl conjugation pathway</keyword>
<keyword evidence="6" id="KW-0227">DNA damage</keyword>
<dbReference type="GO" id="GO:0005634">
    <property type="term" value="C:nucleus"/>
    <property type="evidence" value="ECO:0007669"/>
    <property type="project" value="UniProtKB-SubCell"/>
</dbReference>
<dbReference type="SMART" id="SM00184">
    <property type="entry name" value="RING"/>
    <property type="match status" value="1"/>
</dbReference>
<keyword evidence="7 11" id="KW-0863">Zinc-finger</keyword>
<dbReference type="AlphaFoldDB" id="A0A7S3L8H1"/>
<dbReference type="Gene3D" id="2.60.200.20">
    <property type="match status" value="1"/>
</dbReference>
<evidence type="ECO:0000313" key="13">
    <source>
        <dbReference type="EMBL" id="CAE0414411.1"/>
    </source>
</evidence>
<comment type="subcellular location">
    <subcellularLocation>
        <location evidence="2">Nucleus</location>
    </subcellularLocation>
</comment>
<evidence type="ECO:0000256" key="2">
    <source>
        <dbReference type="ARBA" id="ARBA00004123"/>
    </source>
</evidence>
<organism evidence="13">
    <name type="scientific">Amphora coffeiformis</name>
    <dbReference type="NCBI Taxonomy" id="265554"/>
    <lineage>
        <taxon>Eukaryota</taxon>
        <taxon>Sar</taxon>
        <taxon>Stramenopiles</taxon>
        <taxon>Ochrophyta</taxon>
        <taxon>Bacillariophyta</taxon>
        <taxon>Bacillariophyceae</taxon>
        <taxon>Bacillariophycidae</taxon>
        <taxon>Thalassiophysales</taxon>
        <taxon>Catenulaceae</taxon>
        <taxon>Amphora</taxon>
    </lineage>
</organism>
<keyword evidence="4" id="KW-0808">Transferase</keyword>
<dbReference type="PANTHER" id="PTHR23328:SF0">
    <property type="entry name" value="RING-TYPE DOMAIN-CONTAINING PROTEIN"/>
    <property type="match status" value="1"/>
</dbReference>
<dbReference type="Pfam" id="PF13445">
    <property type="entry name" value="zf-RING_UBOX"/>
    <property type="match status" value="1"/>
</dbReference>
<evidence type="ECO:0000256" key="9">
    <source>
        <dbReference type="ARBA" id="ARBA00022833"/>
    </source>
</evidence>
<dbReference type="InterPro" id="IPR013083">
    <property type="entry name" value="Znf_RING/FYVE/PHD"/>
</dbReference>
<comment type="catalytic activity">
    <reaction evidence="1">
        <text>S-ubiquitinyl-[E2 ubiquitin-conjugating enzyme]-L-cysteine + [acceptor protein]-L-lysine = [E2 ubiquitin-conjugating enzyme]-L-cysteine + N(6)-ubiquitinyl-[acceptor protein]-L-lysine.</text>
        <dbReference type="EC" id="2.3.2.27"/>
    </reaction>
</comment>
<evidence type="ECO:0000256" key="8">
    <source>
        <dbReference type="ARBA" id="ARBA00022786"/>
    </source>
</evidence>
<dbReference type="GO" id="GO:0008270">
    <property type="term" value="F:zinc ion binding"/>
    <property type="evidence" value="ECO:0007669"/>
    <property type="project" value="UniProtKB-KW"/>
</dbReference>
<dbReference type="InterPro" id="IPR001841">
    <property type="entry name" value="Znf_RING"/>
</dbReference>
<evidence type="ECO:0000256" key="1">
    <source>
        <dbReference type="ARBA" id="ARBA00000900"/>
    </source>
</evidence>
<gene>
    <name evidence="13" type="ORF">ACOF00016_LOCUS11654</name>
</gene>
<dbReference type="InterPro" id="IPR027370">
    <property type="entry name" value="Znf-RING_euk"/>
</dbReference>
<evidence type="ECO:0000256" key="11">
    <source>
        <dbReference type="PROSITE-ProRule" id="PRU00175"/>
    </source>
</evidence>
<sequence>MTPSVAKFVPIASGSGAGARPVLELRSSTNIQSTEQLYLGRNGTTKITTPRMSRKIARVHWMATETTPELFIQSTGGHGFVQVNAKPLLLSQSRHLMNGDIVSLQCPDKLSSYEYRVDISLGTSAAQTNDETPALSGTKRQELDPTEEFACAICLEIMVEPVTAVPCGHSFCRTCLMDSVRECHTCRSALTGRPVPARSLNHAIALLVEHSPGLFATDDVEQYRARTAATKPAGAMNRRKSPVRANKRVKHVVAATTIGVSAENAIEID</sequence>
<dbReference type="GO" id="GO:0006302">
    <property type="term" value="P:double-strand break repair"/>
    <property type="evidence" value="ECO:0007669"/>
    <property type="project" value="TreeGrafter"/>
</dbReference>
<keyword evidence="5" id="KW-0479">Metal-binding</keyword>
<dbReference type="GO" id="GO:0031491">
    <property type="term" value="F:nucleosome binding"/>
    <property type="evidence" value="ECO:0007669"/>
    <property type="project" value="TreeGrafter"/>
</dbReference>
<evidence type="ECO:0000256" key="4">
    <source>
        <dbReference type="ARBA" id="ARBA00022679"/>
    </source>
</evidence>
<evidence type="ECO:0000256" key="3">
    <source>
        <dbReference type="ARBA" id="ARBA00012483"/>
    </source>
</evidence>
<dbReference type="EMBL" id="HBIM01014601">
    <property type="protein sequence ID" value="CAE0414411.1"/>
    <property type="molecule type" value="Transcribed_RNA"/>
</dbReference>
<dbReference type="InterPro" id="IPR017907">
    <property type="entry name" value="Znf_RING_CS"/>
</dbReference>
<evidence type="ECO:0000256" key="7">
    <source>
        <dbReference type="ARBA" id="ARBA00022771"/>
    </source>
</evidence>
<dbReference type="Gene3D" id="3.30.40.10">
    <property type="entry name" value="Zinc/RING finger domain, C3HC4 (zinc finger)"/>
    <property type="match status" value="1"/>
</dbReference>
<evidence type="ECO:0000256" key="5">
    <source>
        <dbReference type="ARBA" id="ARBA00022723"/>
    </source>
</evidence>
<accession>A0A7S3L8H1</accession>
<protein>
    <recommendedName>
        <fullName evidence="3">RING-type E3 ubiquitin transferase</fullName>
        <ecNumber evidence="3">2.3.2.27</ecNumber>
    </recommendedName>
</protein>
<dbReference type="GO" id="GO:0035861">
    <property type="term" value="C:site of double-strand break"/>
    <property type="evidence" value="ECO:0007669"/>
    <property type="project" value="TreeGrafter"/>
</dbReference>
<dbReference type="InterPro" id="IPR051657">
    <property type="entry name" value="RNF168/RNF169_E3_ubiq-ligase"/>
</dbReference>
<dbReference type="SUPFAM" id="SSF57850">
    <property type="entry name" value="RING/U-box"/>
    <property type="match status" value="1"/>
</dbReference>
<keyword evidence="9" id="KW-0862">Zinc</keyword>
<dbReference type="PROSITE" id="PS50089">
    <property type="entry name" value="ZF_RING_2"/>
    <property type="match status" value="1"/>
</dbReference>
<feature type="domain" description="RING-type" evidence="12">
    <location>
        <begin position="151"/>
        <end position="187"/>
    </location>
</feature>
<evidence type="ECO:0000256" key="6">
    <source>
        <dbReference type="ARBA" id="ARBA00022763"/>
    </source>
</evidence>
<dbReference type="PROSITE" id="PS00518">
    <property type="entry name" value="ZF_RING_1"/>
    <property type="match status" value="1"/>
</dbReference>
<evidence type="ECO:0000259" key="12">
    <source>
        <dbReference type="PROSITE" id="PS50089"/>
    </source>
</evidence>
<evidence type="ECO:0000256" key="10">
    <source>
        <dbReference type="ARBA" id="ARBA00023242"/>
    </source>
</evidence>
<reference evidence="13" key="1">
    <citation type="submission" date="2021-01" db="EMBL/GenBank/DDBJ databases">
        <authorList>
            <person name="Corre E."/>
            <person name="Pelletier E."/>
            <person name="Niang G."/>
            <person name="Scheremetjew M."/>
            <person name="Finn R."/>
            <person name="Kale V."/>
            <person name="Holt S."/>
            <person name="Cochrane G."/>
            <person name="Meng A."/>
            <person name="Brown T."/>
            <person name="Cohen L."/>
        </authorList>
    </citation>
    <scope>NUCLEOTIDE SEQUENCE</scope>
    <source>
        <strain evidence="13">CCMP127</strain>
    </source>
</reference>
<dbReference type="GO" id="GO:0061630">
    <property type="term" value="F:ubiquitin protein ligase activity"/>
    <property type="evidence" value="ECO:0007669"/>
    <property type="project" value="UniProtKB-EC"/>
</dbReference>
<keyword evidence="10" id="KW-0539">Nucleus</keyword>
<dbReference type="PANTHER" id="PTHR23328">
    <property type="entry name" value="RING-TYPE DOMAIN-CONTAINING PROTEIN"/>
    <property type="match status" value="1"/>
</dbReference>
<dbReference type="EC" id="2.3.2.27" evidence="3"/>
<name>A0A7S3L8H1_9STRA</name>